<dbReference type="PANTHER" id="PTHR37544:SF3">
    <property type="entry name" value="SPRAY"/>
    <property type="match status" value="1"/>
</dbReference>
<keyword evidence="4" id="KW-1185">Reference proteome</keyword>
<evidence type="ECO:0000313" key="3">
    <source>
        <dbReference type="EMBL" id="PLB40342.1"/>
    </source>
</evidence>
<proteinExistence type="predicted"/>
<keyword evidence="2" id="KW-0472">Membrane</keyword>
<organism evidence="3 4">
    <name type="scientific">Aspergillus candidus</name>
    <dbReference type="NCBI Taxonomy" id="41067"/>
    <lineage>
        <taxon>Eukaryota</taxon>
        <taxon>Fungi</taxon>
        <taxon>Dikarya</taxon>
        <taxon>Ascomycota</taxon>
        <taxon>Pezizomycotina</taxon>
        <taxon>Eurotiomycetes</taxon>
        <taxon>Eurotiomycetidae</taxon>
        <taxon>Eurotiales</taxon>
        <taxon>Aspergillaceae</taxon>
        <taxon>Aspergillus</taxon>
        <taxon>Aspergillus subgen. Circumdati</taxon>
    </lineage>
</organism>
<feature type="transmembrane region" description="Helical" evidence="2">
    <location>
        <begin position="643"/>
        <end position="666"/>
    </location>
</feature>
<keyword evidence="2" id="KW-0812">Transmembrane</keyword>
<name>A0A2I2FI96_ASPCN</name>
<reference evidence="3 4" key="1">
    <citation type="submission" date="2017-12" db="EMBL/GenBank/DDBJ databases">
        <authorList>
            <consortium name="DOE Joint Genome Institute"/>
            <person name="Haridas S."/>
            <person name="Kjaerbolling I."/>
            <person name="Vesth T.C."/>
            <person name="Frisvad J.C."/>
            <person name="Nybo J.L."/>
            <person name="Theobald S."/>
            <person name="Kuo A."/>
            <person name="Bowyer P."/>
            <person name="Matsuda Y."/>
            <person name="Mondo S."/>
            <person name="Lyhne E.K."/>
            <person name="Kogle M.E."/>
            <person name="Clum A."/>
            <person name="Lipzen A."/>
            <person name="Salamov A."/>
            <person name="Ngan C.Y."/>
            <person name="Daum C."/>
            <person name="Chiniquy J."/>
            <person name="Barry K."/>
            <person name="LaButti K."/>
            <person name="Simmons B.A."/>
            <person name="Magnuson J.K."/>
            <person name="Mortensen U.H."/>
            <person name="Larsen T.O."/>
            <person name="Grigoriev I.V."/>
            <person name="Baker S.E."/>
            <person name="Andersen M.R."/>
            <person name="Nordberg H.P."/>
            <person name="Cantor M.N."/>
            <person name="Hua S.X."/>
        </authorList>
    </citation>
    <scope>NUCLEOTIDE SEQUENCE [LARGE SCALE GENOMIC DNA]</scope>
    <source>
        <strain evidence="3 4">CBS 102.13</strain>
    </source>
</reference>
<dbReference type="Pfam" id="PF11915">
    <property type="entry name" value="DUF3433"/>
    <property type="match status" value="2"/>
</dbReference>
<dbReference type="Proteomes" id="UP000234585">
    <property type="component" value="Unassembled WGS sequence"/>
</dbReference>
<dbReference type="AlphaFoldDB" id="A0A2I2FI96"/>
<feature type="transmembrane region" description="Helical" evidence="2">
    <location>
        <begin position="80"/>
        <end position="99"/>
    </location>
</feature>
<feature type="transmembrane region" description="Helical" evidence="2">
    <location>
        <begin position="686"/>
        <end position="706"/>
    </location>
</feature>
<feature type="transmembrane region" description="Helical" evidence="2">
    <location>
        <begin position="756"/>
        <end position="778"/>
    </location>
</feature>
<dbReference type="InterPro" id="IPR021840">
    <property type="entry name" value="DUF3433"/>
</dbReference>
<dbReference type="GeneID" id="36525414"/>
<sequence>MPGALDSSLLRFCQQFLRRHFPPPPPAWRPFALRPRYLCFLGGLMFVLLITLDLLRRYSRDHAGIVYFRSTDDLSNFQSFAYNYVPIILALVLVILWSFVDFDVLRLEPYFQMARPDGAPASVLFINYNFGQTFLTPITSAKRGHWVVLTVSVLTLLTRIFLPALQSTLLELREVSVTASKEMKIWPHLVPPRAQARWIAAQEQNNFDSAYAKTDDLHRSRSAGFAVAPVEIPAKDPRESTLWSVNQTIYWSQLACHEIMQEDQLPVAVNETVPEHPSVSWAVDGVPVPGSGADDDPDPCTVDFHYNSIMYPSTDFMQVRYWEPSRADATGDPDIGRRAFAARRCSPYDLYGVLISINASDVGAASIRDAGPQYTSSATMFACNVEYLQAEATVSMHANSSITKVEIQRGTTTPLTRSEFDLQAFHGLLSHRAPYTSDTIFMEYNSTAGDRTVTELPTISQDLGDLEPVLVLDTWTVMTQPEFQAKVTRGVKQAFVMTMSRLFNPDEPPTTVPAVKVTRQVSIAVVTFAALWSEVILALGGLLAVILLYFYHRRPNILQSDPGSIGAMCSMLTDVFGACNILTDPNADYHEFSTIQLRRLLRHSRLHWYNGPLGRRLEIVPPADPPPAEAERLRARVDPRPHFLVIPIFIVEFLLLTAVIAVMAVIIASLAHEGSFQHLTQSDSSFFQVVLSFMPSVVASSVGALCNSIHRNLSILEPWVHLQRGMASARRSLSMNYASQNPWAVFIKTLRHRHPLLGLVSLACVANTLLTVVAGGLFTQKLTQSNLPTENIRTNYSQSVFHQTDFAADFTEYDLIQTSITSGVPMLAWTSPNRSFVPLRVNNADADALYNATTMGIGAELECRPLSLQHDLTEDPATRTASWSYPMFDDPSRMCTVNMTALNRTPGGISMSIHFLSPMAQDDWDACQTSTVMVVARWHHARGAVMAEDNTIALHCEPRVHVQNYTVTFDYKGQVQDYTPRADAPPVTSGSMHANATISLGQFNKMFAAIPQSYVEQEPGEEQEQGDYEASYDWAGFLVARLYKQRQANSTELHTSALIDMTQIVYQWVYSTYFSLWREIYLEPLDEGPVAPDATVMYSLWCMVPSVPSLALALIIIALDTLVVLVVFGTRRGRFQGPRIPRSIGAVLPWLAHSRMMGDFHGTYTWTSEARRTHLDGLDKRYGFRQFTGVDGRWRYAVDEEDCPTEDKAGKTGVIELREIREPDSREQDSREQDSRGQDSRGQDSRGQDSA</sequence>
<evidence type="ECO:0000256" key="2">
    <source>
        <dbReference type="SAM" id="Phobius"/>
    </source>
</evidence>
<feature type="compositionally biased region" description="Basic and acidic residues" evidence="1">
    <location>
        <begin position="1205"/>
        <end position="1251"/>
    </location>
</feature>
<dbReference type="EMBL" id="KZ559125">
    <property type="protein sequence ID" value="PLB40342.1"/>
    <property type="molecule type" value="Genomic_DNA"/>
</dbReference>
<dbReference type="PANTHER" id="PTHR37544">
    <property type="entry name" value="SPRAY-RELATED"/>
    <property type="match status" value="1"/>
</dbReference>
<feature type="region of interest" description="Disordered" evidence="1">
    <location>
        <begin position="1204"/>
        <end position="1251"/>
    </location>
</feature>
<protein>
    <submittedName>
        <fullName evidence="3">Uncharacterized protein</fullName>
    </submittedName>
</protein>
<feature type="transmembrane region" description="Helical" evidence="2">
    <location>
        <begin position="35"/>
        <end position="55"/>
    </location>
</feature>
<feature type="transmembrane region" description="Helical" evidence="2">
    <location>
        <begin position="523"/>
        <end position="551"/>
    </location>
</feature>
<feature type="transmembrane region" description="Helical" evidence="2">
    <location>
        <begin position="1110"/>
        <end position="1129"/>
    </location>
</feature>
<gene>
    <name evidence="3" type="ORF">BDW47DRAFT_135128</name>
</gene>
<evidence type="ECO:0000313" key="4">
    <source>
        <dbReference type="Proteomes" id="UP000234585"/>
    </source>
</evidence>
<dbReference type="STRING" id="41067.A0A2I2FI96"/>
<dbReference type="OrthoDB" id="3248909at2759"/>
<keyword evidence="2" id="KW-1133">Transmembrane helix</keyword>
<dbReference type="RefSeq" id="XP_024674354.1">
    <property type="nucleotide sequence ID" value="XM_024818254.1"/>
</dbReference>
<evidence type="ECO:0000256" key="1">
    <source>
        <dbReference type="SAM" id="MobiDB-lite"/>
    </source>
</evidence>
<accession>A0A2I2FI96</accession>